<evidence type="ECO:0000256" key="7">
    <source>
        <dbReference type="ARBA" id="ARBA00029873"/>
    </source>
</evidence>
<keyword evidence="6" id="KW-0539">Nucleus</keyword>
<dbReference type="NCBIfam" id="TIGR00570">
    <property type="entry name" value="cdk7"/>
    <property type="match status" value="1"/>
</dbReference>
<evidence type="ECO:0000256" key="4">
    <source>
        <dbReference type="ARBA" id="ARBA00022771"/>
    </source>
</evidence>
<dbReference type="GO" id="GO:0006357">
    <property type="term" value="P:regulation of transcription by RNA polymerase II"/>
    <property type="evidence" value="ECO:0007669"/>
    <property type="project" value="TreeGrafter"/>
</dbReference>
<evidence type="ECO:0000256" key="5">
    <source>
        <dbReference type="ARBA" id="ARBA00022833"/>
    </source>
</evidence>
<dbReference type="Pfam" id="PF17121">
    <property type="entry name" value="zf-C3HC4_5"/>
    <property type="match status" value="1"/>
</dbReference>
<dbReference type="PANTHER" id="PTHR12683">
    <property type="entry name" value="CDK-ACTIVATING KINASE ASSEMBLY FACTOR MAT1"/>
    <property type="match status" value="1"/>
</dbReference>
<dbReference type="AlphaFoldDB" id="A0A4Z0Z9P8"/>
<evidence type="ECO:0000256" key="8">
    <source>
        <dbReference type="ARBA" id="ARBA00033277"/>
    </source>
</evidence>
<keyword evidence="13" id="KW-1185">Reference proteome</keyword>
<dbReference type="Pfam" id="PF06391">
    <property type="entry name" value="MAT1"/>
    <property type="match status" value="1"/>
</dbReference>
<dbReference type="STRING" id="37992.A0A4Z0Z9P8"/>
<name>A0A4Z0Z9P8_9PEZI</name>
<dbReference type="InterPro" id="IPR017907">
    <property type="entry name" value="Znf_RING_CS"/>
</dbReference>
<dbReference type="GO" id="GO:0061575">
    <property type="term" value="F:cyclin-dependent protein serine/threonine kinase activator activity"/>
    <property type="evidence" value="ECO:0007669"/>
    <property type="project" value="InterPro"/>
</dbReference>
<sequence>MSRKPVTGGSTVVKLPTGPTTALPSDICPVCKRVRYLNTDMEFLINPECYHPMCSNCVNNIFKSGPAQCPYATCIKTLRHRGFRSAFFGDLAVEREVDIRRRVAAAYNMVEDDFETLRDYNNYLQDVEDLNFDLISGGDEERRAAEQKLLHREQEFREEIERNKRRGREAELTRQKRDAADAEATRQRRLEEQREEARARAEEGTINAEVMEALARGEAGSAAEIQTRIVAQNRARVAAISGAHFPSLVDTAARNISNTLSIRGLKTKKISDEEEDLSKPYDPFAGLGPALEPSRYKLRDAYPNTWLEPAKTNDDHRVPGYSISEYVARAMFDAFAGLGVNIADEKKDVARGPGTAMAADAAATNRVTGRMDVDDVF</sequence>
<evidence type="ECO:0000256" key="9">
    <source>
        <dbReference type="PROSITE-ProRule" id="PRU00175"/>
    </source>
</evidence>
<protein>
    <recommendedName>
        <fullName evidence="2">RNA polymerase II transcription factor B subunit 3</fullName>
    </recommendedName>
    <alternativeName>
        <fullName evidence="8">RNA polymerase II transcription factor B 38 kDa subunit</fullName>
    </alternativeName>
    <alternativeName>
        <fullName evidence="7">RNA polymerase II transcription factor B p38 subunit</fullName>
    </alternativeName>
</protein>
<comment type="caution">
    <text evidence="12">The sequence shown here is derived from an EMBL/GenBank/DDBJ whole genome shotgun (WGS) entry which is preliminary data.</text>
</comment>
<accession>A0A4Z0Z9P8</accession>
<feature type="region of interest" description="Disordered" evidence="10">
    <location>
        <begin position="161"/>
        <end position="204"/>
    </location>
</feature>
<dbReference type="InterPro" id="IPR001841">
    <property type="entry name" value="Znf_RING"/>
</dbReference>
<evidence type="ECO:0000256" key="1">
    <source>
        <dbReference type="ARBA" id="ARBA00004123"/>
    </source>
</evidence>
<dbReference type="InterPro" id="IPR004575">
    <property type="entry name" value="MAT1/Tfb3"/>
</dbReference>
<dbReference type="EMBL" id="SKBN01000004">
    <property type="protein sequence ID" value="TGJ88365.1"/>
    <property type="molecule type" value="Genomic_DNA"/>
</dbReference>
<dbReference type="Proteomes" id="UP000297716">
    <property type="component" value="Unassembled WGS sequence"/>
</dbReference>
<evidence type="ECO:0000313" key="12">
    <source>
        <dbReference type="EMBL" id="TGJ88365.1"/>
    </source>
</evidence>
<dbReference type="PANTHER" id="PTHR12683:SF13">
    <property type="entry name" value="CDK-ACTIVATING KINASE ASSEMBLY FACTOR MAT1"/>
    <property type="match status" value="1"/>
</dbReference>
<reference evidence="12 13" key="1">
    <citation type="submission" date="2019-03" db="EMBL/GenBank/DDBJ databases">
        <title>Draft genome sequence of Xylaria hypoxylon DSM 108379, a ubiquitous saprotrophic-parasitic fungi on hardwood.</title>
        <authorList>
            <person name="Buettner E."/>
            <person name="Leonhardt S."/>
            <person name="Gebauer A.M."/>
            <person name="Liers C."/>
            <person name="Hofrichter M."/>
            <person name="Kellner H."/>
        </authorList>
    </citation>
    <scope>NUCLEOTIDE SEQUENCE [LARGE SCALE GENOMIC DNA]</scope>
    <source>
        <strain evidence="12 13">DSM 108379</strain>
    </source>
</reference>
<evidence type="ECO:0000256" key="6">
    <source>
        <dbReference type="ARBA" id="ARBA00023242"/>
    </source>
</evidence>
<keyword evidence="5" id="KW-0862">Zinc</keyword>
<proteinExistence type="predicted"/>
<evidence type="ECO:0000256" key="3">
    <source>
        <dbReference type="ARBA" id="ARBA00022723"/>
    </source>
</evidence>
<feature type="compositionally biased region" description="Basic and acidic residues" evidence="10">
    <location>
        <begin position="161"/>
        <end position="203"/>
    </location>
</feature>
<evidence type="ECO:0000313" key="13">
    <source>
        <dbReference type="Proteomes" id="UP000297716"/>
    </source>
</evidence>
<gene>
    <name evidence="12" type="ORF">E0Z10_g489</name>
</gene>
<dbReference type="InterPro" id="IPR013083">
    <property type="entry name" value="Znf_RING/FYVE/PHD"/>
</dbReference>
<dbReference type="Gene3D" id="3.30.40.10">
    <property type="entry name" value="Zinc/RING finger domain, C3HC4 (zinc finger)"/>
    <property type="match status" value="1"/>
</dbReference>
<dbReference type="GO" id="GO:0008270">
    <property type="term" value="F:zinc ion binding"/>
    <property type="evidence" value="ECO:0007669"/>
    <property type="project" value="UniProtKB-KW"/>
</dbReference>
<dbReference type="GO" id="GO:0006289">
    <property type="term" value="P:nucleotide-excision repair"/>
    <property type="evidence" value="ECO:0007669"/>
    <property type="project" value="InterPro"/>
</dbReference>
<evidence type="ECO:0000256" key="10">
    <source>
        <dbReference type="SAM" id="MobiDB-lite"/>
    </source>
</evidence>
<keyword evidence="4 9" id="KW-0863">Zinc-finger</keyword>
<dbReference type="PROSITE" id="PS50089">
    <property type="entry name" value="ZF_RING_2"/>
    <property type="match status" value="1"/>
</dbReference>
<dbReference type="GO" id="GO:0005675">
    <property type="term" value="C:transcription factor TFIIH holo complex"/>
    <property type="evidence" value="ECO:0007669"/>
    <property type="project" value="InterPro"/>
</dbReference>
<evidence type="ECO:0000256" key="2">
    <source>
        <dbReference type="ARBA" id="ARBA00022257"/>
    </source>
</evidence>
<dbReference type="PROSITE" id="PS00518">
    <property type="entry name" value="ZF_RING_1"/>
    <property type="match status" value="1"/>
</dbReference>
<evidence type="ECO:0000259" key="11">
    <source>
        <dbReference type="PROSITE" id="PS50089"/>
    </source>
</evidence>
<dbReference type="InterPro" id="IPR015877">
    <property type="entry name" value="MAT1_centre"/>
</dbReference>
<feature type="domain" description="RING-type" evidence="11">
    <location>
        <begin position="28"/>
        <end position="70"/>
    </location>
</feature>
<keyword evidence="3" id="KW-0479">Metal-binding</keyword>
<dbReference type="OrthoDB" id="5963at2759"/>
<organism evidence="12 13">
    <name type="scientific">Xylaria hypoxylon</name>
    <dbReference type="NCBI Taxonomy" id="37992"/>
    <lineage>
        <taxon>Eukaryota</taxon>
        <taxon>Fungi</taxon>
        <taxon>Dikarya</taxon>
        <taxon>Ascomycota</taxon>
        <taxon>Pezizomycotina</taxon>
        <taxon>Sordariomycetes</taxon>
        <taxon>Xylariomycetidae</taxon>
        <taxon>Xylariales</taxon>
        <taxon>Xylariaceae</taxon>
        <taxon>Xylaria</taxon>
    </lineage>
</organism>
<dbReference type="SUPFAM" id="SSF57850">
    <property type="entry name" value="RING/U-box"/>
    <property type="match status" value="1"/>
</dbReference>
<comment type="subcellular location">
    <subcellularLocation>
        <location evidence="1">Nucleus</location>
    </subcellularLocation>
</comment>